<dbReference type="AlphaFoldDB" id="K5VWE1"/>
<evidence type="ECO:0000313" key="2">
    <source>
        <dbReference type="Proteomes" id="UP000008370"/>
    </source>
</evidence>
<sequence>MTSTAPGEIHTTSPNSLEGTFYVGQDRRGYVISITTNTTIPSFDLASAILAYDKESDLTGRTSVTGNVGGDLKISLEHNMTITGTFTAGGVDPPCGLAGSGRWYLRAEQEV</sequence>
<dbReference type="KEGG" id="pco:PHACADRAFT_263131"/>
<evidence type="ECO:0000313" key="1">
    <source>
        <dbReference type="EMBL" id="EKM51140.1"/>
    </source>
</evidence>
<gene>
    <name evidence="1" type="ORF">PHACADRAFT_263131</name>
</gene>
<dbReference type="Proteomes" id="UP000008370">
    <property type="component" value="Unassembled WGS sequence"/>
</dbReference>
<dbReference type="EMBL" id="JH930477">
    <property type="protein sequence ID" value="EKM51140.1"/>
    <property type="molecule type" value="Genomic_DNA"/>
</dbReference>
<dbReference type="RefSeq" id="XP_007400295.1">
    <property type="nucleotide sequence ID" value="XM_007400233.1"/>
</dbReference>
<dbReference type="InParanoid" id="K5VWE1"/>
<dbReference type="HOGENOM" id="CLU_155349_3_0_1"/>
<protein>
    <submittedName>
        <fullName evidence="1">Uncharacterized protein</fullName>
    </submittedName>
</protein>
<keyword evidence="2" id="KW-1185">Reference proteome</keyword>
<proteinExistence type="predicted"/>
<organism evidence="1 2">
    <name type="scientific">Phanerochaete carnosa (strain HHB-10118-sp)</name>
    <name type="common">White-rot fungus</name>
    <name type="synonym">Peniophora carnosa</name>
    <dbReference type="NCBI Taxonomy" id="650164"/>
    <lineage>
        <taxon>Eukaryota</taxon>
        <taxon>Fungi</taxon>
        <taxon>Dikarya</taxon>
        <taxon>Basidiomycota</taxon>
        <taxon>Agaricomycotina</taxon>
        <taxon>Agaricomycetes</taxon>
        <taxon>Polyporales</taxon>
        <taxon>Phanerochaetaceae</taxon>
        <taxon>Phanerochaete</taxon>
    </lineage>
</organism>
<dbReference type="GeneID" id="18918470"/>
<accession>K5VWE1</accession>
<reference evidence="1 2" key="1">
    <citation type="journal article" date="2012" name="BMC Genomics">
        <title>Comparative genomics of the white-rot fungi, Phanerochaete carnosa and P. chrysosporium, to elucidate the genetic basis of the distinct wood types they colonize.</title>
        <authorList>
            <person name="Suzuki H."/>
            <person name="MacDonald J."/>
            <person name="Syed K."/>
            <person name="Salamov A."/>
            <person name="Hori C."/>
            <person name="Aerts A."/>
            <person name="Henrissat B."/>
            <person name="Wiebenga A."/>
            <person name="vanKuyk P.A."/>
            <person name="Barry K."/>
            <person name="Lindquist E."/>
            <person name="LaButti K."/>
            <person name="Lapidus A."/>
            <person name="Lucas S."/>
            <person name="Coutinho P."/>
            <person name="Gong Y."/>
            <person name="Samejima M."/>
            <person name="Mahadevan R."/>
            <person name="Abou-Zaid M."/>
            <person name="de Vries R.P."/>
            <person name="Igarashi K."/>
            <person name="Yadav J.S."/>
            <person name="Grigoriev I.V."/>
            <person name="Master E.R."/>
        </authorList>
    </citation>
    <scope>NUCLEOTIDE SEQUENCE [LARGE SCALE GENOMIC DNA]</scope>
    <source>
        <strain evidence="1 2">HHB-10118-sp</strain>
    </source>
</reference>
<feature type="non-terminal residue" evidence="1">
    <location>
        <position position="111"/>
    </location>
</feature>
<name>K5VWE1_PHACS</name>